<organism evidence="2 3">
    <name type="scientific">Alishewanella longhuensis</name>
    <dbReference type="NCBI Taxonomy" id="1091037"/>
    <lineage>
        <taxon>Bacteria</taxon>
        <taxon>Pseudomonadati</taxon>
        <taxon>Pseudomonadota</taxon>
        <taxon>Gammaproteobacteria</taxon>
        <taxon>Alteromonadales</taxon>
        <taxon>Alteromonadaceae</taxon>
        <taxon>Alishewanella</taxon>
    </lineage>
</organism>
<feature type="transmembrane region" description="Helical" evidence="1">
    <location>
        <begin position="7"/>
        <end position="25"/>
    </location>
</feature>
<proteinExistence type="predicted"/>
<feature type="transmembrane region" description="Helical" evidence="1">
    <location>
        <begin position="83"/>
        <end position="102"/>
    </location>
</feature>
<keyword evidence="1" id="KW-1133">Transmembrane helix</keyword>
<keyword evidence="1" id="KW-0812">Transmembrane</keyword>
<evidence type="ECO:0000313" key="3">
    <source>
        <dbReference type="Proteomes" id="UP000659697"/>
    </source>
</evidence>
<evidence type="ECO:0000256" key="1">
    <source>
        <dbReference type="SAM" id="Phobius"/>
    </source>
</evidence>
<evidence type="ECO:0000313" key="2">
    <source>
        <dbReference type="EMBL" id="GHG73170.1"/>
    </source>
</evidence>
<comment type="caution">
    <text evidence="2">The sequence shown here is derived from an EMBL/GenBank/DDBJ whole genome shotgun (WGS) entry which is preliminary data.</text>
</comment>
<protein>
    <submittedName>
        <fullName evidence="2">Uncharacterized protein</fullName>
    </submittedName>
</protein>
<dbReference type="EMBL" id="BNAO01000007">
    <property type="protein sequence ID" value="GHG73170.1"/>
    <property type="molecule type" value="Genomic_DNA"/>
</dbReference>
<keyword evidence="1" id="KW-0472">Membrane</keyword>
<name>A0ABQ3L8T1_9ALTE</name>
<accession>A0ABQ3L8T1</accession>
<dbReference type="Proteomes" id="UP000659697">
    <property type="component" value="Unassembled WGS sequence"/>
</dbReference>
<sequence length="108" mass="12154">MLSKINIKKTLGIMLVGVIAFAAYYESNIAYDYLKKMSVAIEVYESIILEYENAAEVDELKMNELKGQLAEIDPRTAVYKASMGFSSTLGLLAVLFAVITWFRRSEKT</sequence>
<gene>
    <name evidence="2" type="ORF">GCM10010919_25770</name>
</gene>
<keyword evidence="3" id="KW-1185">Reference proteome</keyword>
<reference evidence="3" key="1">
    <citation type="journal article" date="2019" name="Int. J. Syst. Evol. Microbiol.">
        <title>The Global Catalogue of Microorganisms (GCM) 10K type strain sequencing project: providing services to taxonomists for standard genome sequencing and annotation.</title>
        <authorList>
            <consortium name="The Broad Institute Genomics Platform"/>
            <consortium name="The Broad Institute Genome Sequencing Center for Infectious Disease"/>
            <person name="Wu L."/>
            <person name="Ma J."/>
        </authorList>
    </citation>
    <scope>NUCLEOTIDE SEQUENCE [LARGE SCALE GENOMIC DNA]</scope>
    <source>
        <strain evidence="3">CGMCC 1.7003</strain>
    </source>
</reference>